<dbReference type="Pfam" id="PF07291">
    <property type="entry name" value="MauE"/>
    <property type="match status" value="1"/>
</dbReference>
<feature type="transmembrane region" description="Helical" evidence="5">
    <location>
        <begin position="94"/>
        <end position="116"/>
    </location>
</feature>
<dbReference type="OrthoDB" id="680026at2"/>
<feature type="transmembrane region" description="Helical" evidence="5">
    <location>
        <begin position="64"/>
        <end position="87"/>
    </location>
</feature>
<name>A0A1V9FH55_9BACT</name>
<feature type="transmembrane region" description="Helical" evidence="5">
    <location>
        <begin position="136"/>
        <end position="153"/>
    </location>
</feature>
<protein>
    <recommendedName>
        <fullName evidence="6">Methylamine utilisation protein MauE domain-containing protein</fullName>
    </recommendedName>
</protein>
<keyword evidence="4 5" id="KW-0472">Membrane</keyword>
<reference evidence="7 8" key="1">
    <citation type="submission" date="2016-03" db="EMBL/GenBank/DDBJ databases">
        <title>Niastella vici sp. nov., isolated from farmland soil.</title>
        <authorList>
            <person name="Chen L."/>
            <person name="Wang D."/>
            <person name="Yang S."/>
            <person name="Wang G."/>
        </authorList>
    </citation>
    <scope>NUCLEOTIDE SEQUENCE [LARGE SCALE GENOMIC DNA]</scope>
    <source>
        <strain evidence="7 8">DJ57</strain>
    </source>
</reference>
<accession>A0A1V9FH55</accession>
<dbReference type="GO" id="GO:0030416">
    <property type="term" value="P:methylamine metabolic process"/>
    <property type="evidence" value="ECO:0007669"/>
    <property type="project" value="InterPro"/>
</dbReference>
<evidence type="ECO:0000313" key="8">
    <source>
        <dbReference type="Proteomes" id="UP000192796"/>
    </source>
</evidence>
<feature type="transmembrane region" description="Helical" evidence="5">
    <location>
        <begin position="21"/>
        <end position="44"/>
    </location>
</feature>
<dbReference type="AlphaFoldDB" id="A0A1V9FH55"/>
<evidence type="ECO:0000256" key="5">
    <source>
        <dbReference type="SAM" id="Phobius"/>
    </source>
</evidence>
<dbReference type="UniPathway" id="UPA00895"/>
<gene>
    <name evidence="7" type="ORF">A3860_08670</name>
</gene>
<dbReference type="STRING" id="1703345.A3860_08670"/>
<evidence type="ECO:0000256" key="2">
    <source>
        <dbReference type="ARBA" id="ARBA00022692"/>
    </source>
</evidence>
<evidence type="ECO:0000256" key="4">
    <source>
        <dbReference type="ARBA" id="ARBA00023136"/>
    </source>
</evidence>
<keyword evidence="3 5" id="KW-1133">Transmembrane helix</keyword>
<feature type="domain" description="Methylamine utilisation protein MauE" evidence="6">
    <location>
        <begin position="26"/>
        <end position="150"/>
    </location>
</feature>
<comment type="caution">
    <text evidence="7">The sequence shown here is derived from an EMBL/GenBank/DDBJ whole genome shotgun (WGS) entry which is preliminary data.</text>
</comment>
<evidence type="ECO:0000256" key="1">
    <source>
        <dbReference type="ARBA" id="ARBA00004141"/>
    </source>
</evidence>
<sequence>MKNTTLSGSAMKRNGFMNFVVAKRTTIVEVISALFILLFVYTAINKFLVLKDLKYVLKNFPLIGSFPQVITWGLPISESIIALLLFIPRTKLSGLYGSLAMLTAFTFYLGYMLVFTPKLPCTCGGMLQKLSWPQHLIFNIFFVFLAIVAIRLYKKQQDTGEITETPLVIFT</sequence>
<evidence type="ECO:0000256" key="3">
    <source>
        <dbReference type="ARBA" id="ARBA00022989"/>
    </source>
</evidence>
<keyword evidence="2 5" id="KW-0812">Transmembrane</keyword>
<dbReference type="EMBL" id="LVYD01000113">
    <property type="protein sequence ID" value="OQP57695.1"/>
    <property type="molecule type" value="Genomic_DNA"/>
</dbReference>
<evidence type="ECO:0000313" key="7">
    <source>
        <dbReference type="EMBL" id="OQP57695.1"/>
    </source>
</evidence>
<dbReference type="Proteomes" id="UP000192796">
    <property type="component" value="Unassembled WGS sequence"/>
</dbReference>
<proteinExistence type="predicted"/>
<comment type="subcellular location">
    <subcellularLocation>
        <location evidence="1">Membrane</location>
        <topology evidence="1">Multi-pass membrane protein</topology>
    </subcellularLocation>
</comment>
<dbReference type="RefSeq" id="WP_081155595.1">
    <property type="nucleotide sequence ID" value="NZ_LVYD01000113.1"/>
</dbReference>
<evidence type="ECO:0000259" key="6">
    <source>
        <dbReference type="Pfam" id="PF07291"/>
    </source>
</evidence>
<organism evidence="7 8">
    <name type="scientific">Niastella vici</name>
    <dbReference type="NCBI Taxonomy" id="1703345"/>
    <lineage>
        <taxon>Bacteria</taxon>
        <taxon>Pseudomonadati</taxon>
        <taxon>Bacteroidota</taxon>
        <taxon>Chitinophagia</taxon>
        <taxon>Chitinophagales</taxon>
        <taxon>Chitinophagaceae</taxon>
        <taxon>Niastella</taxon>
    </lineage>
</organism>
<dbReference type="GO" id="GO:0016020">
    <property type="term" value="C:membrane"/>
    <property type="evidence" value="ECO:0007669"/>
    <property type="project" value="UniProtKB-SubCell"/>
</dbReference>
<keyword evidence="8" id="KW-1185">Reference proteome</keyword>
<dbReference type="InterPro" id="IPR009908">
    <property type="entry name" value="Methylamine_util_MauE"/>
</dbReference>